<dbReference type="UniPathway" id="UPA00575"/>
<feature type="binding site" evidence="5">
    <location>
        <begin position="181"/>
        <end position="182"/>
    </location>
    <ligand>
        <name>dUMP</name>
        <dbReference type="ChEBI" id="CHEBI:246422"/>
        <note>ligand shared between dimeric partners</note>
    </ligand>
</feature>
<dbReference type="GO" id="GO:0006231">
    <property type="term" value="P:dTMP biosynthetic process"/>
    <property type="evidence" value="ECO:0007669"/>
    <property type="project" value="UniProtKB-UniRule"/>
</dbReference>
<feature type="active site" description="Nucleophile" evidence="5">
    <location>
        <position position="208"/>
    </location>
</feature>
<comment type="subunit">
    <text evidence="5">Homodimer.</text>
</comment>
<dbReference type="InterPro" id="IPR036926">
    <property type="entry name" value="Thymidate_synth/dCMP_Mease_sf"/>
</dbReference>
<comment type="function">
    <text evidence="5">Catalyzes the reductive methylation of 2'-deoxyuridine-5'-monophosphate (dUMP) to 2'-deoxythymidine-5'-monophosphate (dTMP) while utilizing 5,10-methylenetetrahydrofolate (mTHF) as the methyl donor and reductant in the reaction, yielding dihydrofolate (DHF) as a by-product. This enzymatic reaction provides an intracellular de novo source of dTMP, an essential precursor for DNA biosynthesis.</text>
</comment>
<evidence type="ECO:0000313" key="7">
    <source>
        <dbReference type="Proteomes" id="UP000283095"/>
    </source>
</evidence>
<dbReference type="InterPro" id="IPR023451">
    <property type="entry name" value="Thymidate_synth/dCMP_Mease_dom"/>
</dbReference>
<dbReference type="AlphaFoldDB" id="A0A3Q9RNV4"/>
<comment type="caution">
    <text evidence="5">Lacks conserved residue(s) required for the propagation of feature annotation.</text>
</comment>
<dbReference type="InterPro" id="IPR000398">
    <property type="entry name" value="Thymidylate_synthase"/>
</dbReference>
<name>A0A3Q9RNV4_9BACI</name>
<accession>A0A3Q9RNV4</accession>
<comment type="similarity">
    <text evidence="5">Belongs to the thymidylate synthase family. Bacterial-type ThyA subfamily.</text>
</comment>
<dbReference type="Pfam" id="PF00303">
    <property type="entry name" value="Thymidylat_synt"/>
    <property type="match status" value="1"/>
</dbReference>
<evidence type="ECO:0000313" key="6">
    <source>
        <dbReference type="EMBL" id="AZV43978.1"/>
    </source>
</evidence>
<feature type="binding site" evidence="5">
    <location>
        <position position="325"/>
    </location>
    <ligand>
        <name>(6R)-5,10-methylene-5,6,7,8-tetrahydrofolate</name>
        <dbReference type="ChEBI" id="CHEBI:15636"/>
    </ligand>
</feature>
<evidence type="ECO:0000256" key="3">
    <source>
        <dbReference type="ARBA" id="ARBA00022679"/>
    </source>
</evidence>
<protein>
    <recommendedName>
        <fullName evidence="1 5">Thymidylate synthase</fullName>
        <shortName evidence="5">TS</shortName>
        <shortName evidence="5">TSase</shortName>
        <ecNumber evidence="1 5">2.1.1.45</ecNumber>
    </recommendedName>
</protein>
<gene>
    <name evidence="5 6" type="primary">thyA</name>
    <name evidence="6" type="ORF">BAOM_3369</name>
</gene>
<feature type="binding site" evidence="5">
    <location>
        <position position="231"/>
    </location>
    <ligand>
        <name>(6R)-5,10-methylene-5,6,7,8-tetrahydrofolate</name>
        <dbReference type="ChEBI" id="CHEBI:15636"/>
    </ligand>
</feature>
<comment type="pathway">
    <text evidence="5">Pyrimidine metabolism; dTTP biosynthesis.</text>
</comment>
<dbReference type="GO" id="GO:0032259">
    <property type="term" value="P:methylation"/>
    <property type="evidence" value="ECO:0007669"/>
    <property type="project" value="UniProtKB-KW"/>
</dbReference>
<comment type="subcellular location">
    <subcellularLocation>
        <location evidence="5">Cytoplasm</location>
    </subcellularLocation>
</comment>
<dbReference type="NCBIfam" id="TIGR03284">
    <property type="entry name" value="thym_sym"/>
    <property type="match status" value="1"/>
</dbReference>
<feature type="binding site" description="in other chain" evidence="5">
    <location>
        <begin position="269"/>
        <end position="271"/>
    </location>
    <ligand>
        <name>dUMP</name>
        <dbReference type="ChEBI" id="CHEBI:246422"/>
        <note>ligand shared between dimeric partners</note>
    </ligand>
</feature>
<keyword evidence="5" id="KW-0963">Cytoplasm</keyword>
<sequence>MTNELEKTYLDFLQYILNNGVKKEDRTGTGTISVFGYQMRFDLSKGFPLFTTKRTPFRLIASELLWFIKGDTNIRYLLQNNNHIWDEWAFKKWVESDEYTGPDMTDFGNRCLVDEEFNKVYQEEMNAFCERVLEDDAFAEKYGDLGNVYGKQWRRWTDSEGNKIDQLQDVINQIKNNPDSRRIIVNAWNPEDVVNAGAKGSKAALPPCHAMFQFYVANGKLSCQLYQRSGDSFLGINFNIPSYALLTHLIAHECDLEVGDFVHTIGDAHIYLNHIEQVKEQLSRELRDLPTLKINSEKKSIFDIELEDLTIEGYNPHPSIKAPIAV</sequence>
<dbReference type="CDD" id="cd00351">
    <property type="entry name" value="TS_Pyrimidine_HMase"/>
    <property type="match status" value="1"/>
</dbReference>
<dbReference type="NCBIfam" id="NF002496">
    <property type="entry name" value="PRK01827.1-2"/>
    <property type="match status" value="1"/>
</dbReference>
<dbReference type="InterPro" id="IPR045097">
    <property type="entry name" value="Thymidate_synth/dCMP_Mease"/>
</dbReference>
<evidence type="ECO:0000256" key="2">
    <source>
        <dbReference type="ARBA" id="ARBA00022603"/>
    </source>
</evidence>
<evidence type="ECO:0000256" key="1">
    <source>
        <dbReference type="ARBA" id="ARBA00011947"/>
    </source>
</evidence>
<organism evidence="6 7">
    <name type="scientific">Peribacillus asahii</name>
    <dbReference type="NCBI Taxonomy" id="228899"/>
    <lineage>
        <taxon>Bacteria</taxon>
        <taxon>Bacillati</taxon>
        <taxon>Bacillota</taxon>
        <taxon>Bacilli</taxon>
        <taxon>Bacillales</taxon>
        <taxon>Bacillaceae</taxon>
        <taxon>Peribacillus</taxon>
    </lineage>
</organism>
<dbReference type="HAMAP" id="MF_00008">
    <property type="entry name" value="Thymidy_synth_bact"/>
    <property type="match status" value="1"/>
</dbReference>
<dbReference type="PRINTS" id="PR00108">
    <property type="entry name" value="THYMDSNTHASE"/>
</dbReference>
<feature type="binding site" description="in other chain" evidence="5">
    <location>
        <begin position="228"/>
        <end position="231"/>
    </location>
    <ligand>
        <name>dUMP</name>
        <dbReference type="ChEBI" id="CHEBI:246422"/>
        <note>ligand shared between dimeric partners</note>
    </ligand>
</feature>
<feature type="binding site" description="in other chain" evidence="5">
    <location>
        <position position="239"/>
    </location>
    <ligand>
        <name>dUMP</name>
        <dbReference type="ChEBI" id="CHEBI:246422"/>
        <note>ligand shared between dimeric partners</note>
    </ligand>
</feature>
<dbReference type="EC" id="2.1.1.45" evidence="1 5"/>
<dbReference type="PANTHER" id="PTHR11548">
    <property type="entry name" value="THYMIDYLATE SYNTHASE 1"/>
    <property type="match status" value="1"/>
</dbReference>
<feature type="binding site" description="in other chain" evidence="5">
    <location>
        <position position="26"/>
    </location>
    <ligand>
        <name>dUMP</name>
        <dbReference type="ChEBI" id="CHEBI:246422"/>
        <note>ligand shared between dimeric partners</note>
    </ligand>
</feature>
<dbReference type="RefSeq" id="WP_127761053.1">
    <property type="nucleotide sequence ID" value="NZ_CP026095.1"/>
</dbReference>
<keyword evidence="4 5" id="KW-0545">Nucleotide biosynthesis</keyword>
<comment type="catalytic activity">
    <reaction evidence="5">
        <text>dUMP + (6R)-5,10-methylene-5,6,7,8-tetrahydrofolate = 7,8-dihydrofolate + dTMP</text>
        <dbReference type="Rhea" id="RHEA:12104"/>
        <dbReference type="ChEBI" id="CHEBI:15636"/>
        <dbReference type="ChEBI" id="CHEBI:57451"/>
        <dbReference type="ChEBI" id="CHEBI:63528"/>
        <dbReference type="ChEBI" id="CHEBI:246422"/>
        <dbReference type="EC" id="2.1.1.45"/>
    </reaction>
</comment>
<dbReference type="PANTHER" id="PTHR11548:SF9">
    <property type="entry name" value="THYMIDYLATE SYNTHASE"/>
    <property type="match status" value="1"/>
</dbReference>
<dbReference type="Proteomes" id="UP000283095">
    <property type="component" value="Chromosome"/>
</dbReference>
<dbReference type="GO" id="GO:0004799">
    <property type="term" value="F:thymidylate synthase activity"/>
    <property type="evidence" value="ECO:0007669"/>
    <property type="project" value="UniProtKB-UniRule"/>
</dbReference>
<keyword evidence="2 5" id="KW-0489">Methyltransferase</keyword>
<evidence type="ECO:0000256" key="5">
    <source>
        <dbReference type="HAMAP-Rule" id="MF_00008"/>
    </source>
</evidence>
<dbReference type="OrthoDB" id="9774633at2"/>
<dbReference type="GO" id="GO:0006235">
    <property type="term" value="P:dTTP biosynthetic process"/>
    <property type="evidence" value="ECO:0007669"/>
    <property type="project" value="UniProtKB-UniRule"/>
</dbReference>
<dbReference type="Gene3D" id="3.30.572.10">
    <property type="entry name" value="Thymidylate synthase/dCMP hydroxymethylase domain"/>
    <property type="match status" value="1"/>
</dbReference>
<keyword evidence="3 5" id="KW-0808">Transferase</keyword>
<reference evidence="6 7" key="1">
    <citation type="submission" date="2018-01" db="EMBL/GenBank/DDBJ databases">
        <title>Bacillus asahii Genome sequencing and assembly.</title>
        <authorList>
            <person name="Jiang H."/>
            <person name="Feng Y."/>
            <person name="Zhao F."/>
            <person name="Lin X."/>
        </authorList>
    </citation>
    <scope>NUCLEOTIDE SEQUENCE [LARGE SCALE GENOMIC DNA]</scope>
    <source>
        <strain evidence="6 7">OM18</strain>
    </source>
</reference>
<dbReference type="EMBL" id="CP026095">
    <property type="protein sequence ID" value="AZV43978.1"/>
    <property type="molecule type" value="Genomic_DNA"/>
</dbReference>
<dbReference type="KEGG" id="pasa:BAOM_3369"/>
<dbReference type="GO" id="GO:0005829">
    <property type="term" value="C:cytosol"/>
    <property type="evidence" value="ECO:0007669"/>
    <property type="project" value="TreeGrafter"/>
</dbReference>
<proteinExistence type="inferred from homology"/>
<evidence type="ECO:0000256" key="4">
    <source>
        <dbReference type="ARBA" id="ARBA00022727"/>
    </source>
</evidence>
<dbReference type="SUPFAM" id="SSF55831">
    <property type="entry name" value="Thymidylate synthase/dCMP hydroxymethylase"/>
    <property type="match status" value="1"/>
</dbReference>